<feature type="compositionally biased region" description="Low complexity" evidence="2">
    <location>
        <begin position="1"/>
        <end position="16"/>
    </location>
</feature>
<evidence type="ECO:0000256" key="1">
    <source>
        <dbReference type="SAM" id="Coils"/>
    </source>
</evidence>
<feature type="region of interest" description="Disordered" evidence="2">
    <location>
        <begin position="1"/>
        <end position="22"/>
    </location>
</feature>
<evidence type="ECO:0000313" key="3">
    <source>
        <dbReference type="Proteomes" id="UP000827889"/>
    </source>
</evidence>
<reference evidence="4" key="1">
    <citation type="submission" date="2025-08" db="UniProtKB">
        <authorList>
            <consortium name="RefSeq"/>
        </authorList>
    </citation>
    <scope>IDENTIFICATION</scope>
    <source>
        <tissue evidence="4">Leaf</tissue>
    </source>
</reference>
<evidence type="ECO:0000256" key="2">
    <source>
        <dbReference type="SAM" id="MobiDB-lite"/>
    </source>
</evidence>
<dbReference type="Proteomes" id="UP000827889">
    <property type="component" value="Chromosome 8"/>
</dbReference>
<gene>
    <name evidence="4" type="primary">LOC115736783</name>
</gene>
<dbReference type="InterPro" id="IPR053284">
    <property type="entry name" value="RGS1-HXK1_interactor"/>
</dbReference>
<keyword evidence="1" id="KW-0175">Coiled coil</keyword>
<name>A0A8B8NPQ5_9MYRT</name>
<dbReference type="OrthoDB" id="1914410at2759"/>
<evidence type="ECO:0000313" key="4">
    <source>
        <dbReference type="RefSeq" id="XP_030524496.1"/>
    </source>
</evidence>
<dbReference type="PANTHER" id="PTHR34554:SF2">
    <property type="entry name" value="RGS1-HXK1-INTERACTING PROTEIN 1"/>
    <property type="match status" value="1"/>
</dbReference>
<dbReference type="AlphaFoldDB" id="A0A8B8NPQ5"/>
<proteinExistence type="predicted"/>
<accession>A0A8B8NPQ5</accession>
<feature type="coiled-coil region" evidence="1">
    <location>
        <begin position="122"/>
        <end position="149"/>
    </location>
</feature>
<keyword evidence="3" id="KW-1185">Reference proteome</keyword>
<dbReference type="RefSeq" id="XP_030524496.1">
    <property type="nucleotide sequence ID" value="XM_030668636.2"/>
</dbReference>
<organism evidence="3 4">
    <name type="scientific">Rhodamnia argentea</name>
    <dbReference type="NCBI Taxonomy" id="178133"/>
    <lineage>
        <taxon>Eukaryota</taxon>
        <taxon>Viridiplantae</taxon>
        <taxon>Streptophyta</taxon>
        <taxon>Embryophyta</taxon>
        <taxon>Tracheophyta</taxon>
        <taxon>Spermatophyta</taxon>
        <taxon>Magnoliopsida</taxon>
        <taxon>eudicotyledons</taxon>
        <taxon>Gunneridae</taxon>
        <taxon>Pentapetalae</taxon>
        <taxon>rosids</taxon>
        <taxon>malvids</taxon>
        <taxon>Myrtales</taxon>
        <taxon>Myrtaceae</taxon>
        <taxon>Myrtoideae</taxon>
        <taxon>Myrteae</taxon>
        <taxon>Australasian group</taxon>
        <taxon>Rhodamnia</taxon>
    </lineage>
</organism>
<dbReference type="KEGG" id="rarg:115736783"/>
<protein>
    <submittedName>
        <fullName evidence="4">RGS1-HXK1-interacting protein 1</fullName>
    </submittedName>
</protein>
<dbReference type="PANTHER" id="PTHR34554">
    <property type="entry name" value="RGS1-HXK1-INTERACTING PROTEIN 1"/>
    <property type="match status" value="1"/>
</dbReference>
<dbReference type="GeneID" id="115736783"/>
<sequence>MAEASSSPPAAESAASKQNGKSIADIAEDVQRTVLESRDSAIQTARSLHHNSSTHLRSLQEFLTNAKSQYHAYEDAFVNKVKDEVMSAREHPGTTVGVSVAAALLLLRGPRRFLIRQTFGRLQSEEAQFVRAEKNVKDLNLSVDLMKRESRKLLERTALAETDMKRGLTDLKNTGNQIQRLAKSIYKVESQAGGLMDDLREIPGREALKLRAEVASLASNLKQQRVAMEKRIVKISELGVAV</sequence>